<dbReference type="InterPro" id="IPR036397">
    <property type="entry name" value="RNaseH_sf"/>
</dbReference>
<sequence>MKKFPVVIDLETKYTFRDFSEHAKLGITVLALFDYRDNSQKIFTEKDLNNLFPILENCSYIIGFNINSFDLPVLQPYYPGDIKHFKTFDILDDIKKILGRRLSLNDTIRATLDKKKTGHGLEAIDFYKEGKWDELKKYCMDDVMLTKELFEYGANNKKIYYLNENGKVNIKVDWEKYLEDEGGGEMPLTLPF</sequence>
<evidence type="ECO:0000313" key="2">
    <source>
        <dbReference type="EMBL" id="KKP62054.1"/>
    </source>
</evidence>
<reference evidence="2 3" key="1">
    <citation type="journal article" date="2015" name="Nature">
        <title>rRNA introns, odd ribosomes, and small enigmatic genomes across a large radiation of phyla.</title>
        <authorList>
            <person name="Brown C.T."/>
            <person name="Hug L.A."/>
            <person name="Thomas B.C."/>
            <person name="Sharon I."/>
            <person name="Castelle C.J."/>
            <person name="Singh A."/>
            <person name="Wilkins M.J."/>
            <person name="Williams K.H."/>
            <person name="Banfield J.F."/>
        </authorList>
    </citation>
    <scope>NUCLEOTIDE SEQUENCE [LARGE SCALE GENOMIC DNA]</scope>
</reference>
<accession>A0A0G0AYC5</accession>
<dbReference type="SUPFAM" id="SSF53098">
    <property type="entry name" value="Ribonuclease H-like"/>
    <property type="match status" value="1"/>
</dbReference>
<keyword evidence="2" id="KW-0378">Hydrolase</keyword>
<dbReference type="Pfam" id="PF13482">
    <property type="entry name" value="RNase_H_2"/>
    <property type="match status" value="1"/>
</dbReference>
<dbReference type="Proteomes" id="UP000034004">
    <property type="component" value="Unassembled WGS sequence"/>
</dbReference>
<proteinExistence type="predicted"/>
<comment type="caution">
    <text evidence="2">The sequence shown here is derived from an EMBL/GenBank/DDBJ whole genome shotgun (WGS) entry which is preliminary data.</text>
</comment>
<dbReference type="Gene3D" id="3.30.420.10">
    <property type="entry name" value="Ribonuclease H-like superfamily/Ribonuclease H"/>
    <property type="match status" value="1"/>
</dbReference>
<dbReference type="EMBL" id="LBPR01000007">
    <property type="protein sequence ID" value="KKP62054.1"/>
    <property type="molecule type" value="Genomic_DNA"/>
</dbReference>
<evidence type="ECO:0000259" key="1">
    <source>
        <dbReference type="Pfam" id="PF13482"/>
    </source>
</evidence>
<protein>
    <submittedName>
        <fullName evidence="2">DEAD/DEAH box helicase domain protein</fullName>
    </submittedName>
</protein>
<gene>
    <name evidence="2" type="ORF">UR56_C0007G0037</name>
</gene>
<feature type="domain" description="YprB ribonuclease H-like" evidence="1">
    <location>
        <begin position="19"/>
        <end position="151"/>
    </location>
</feature>
<name>A0A0G0AYC5_9BACT</name>
<dbReference type="GO" id="GO:0003676">
    <property type="term" value="F:nucleic acid binding"/>
    <property type="evidence" value="ECO:0007669"/>
    <property type="project" value="InterPro"/>
</dbReference>
<evidence type="ECO:0000313" key="3">
    <source>
        <dbReference type="Proteomes" id="UP000034004"/>
    </source>
</evidence>
<dbReference type="STRING" id="1618484.UR56_C0007G0037"/>
<keyword evidence="2" id="KW-0067">ATP-binding</keyword>
<organism evidence="2 3">
    <name type="scientific">Candidatus Roizmanbacteria bacterium GW2011_GWC2_34_23</name>
    <dbReference type="NCBI Taxonomy" id="1618484"/>
    <lineage>
        <taxon>Bacteria</taxon>
        <taxon>Candidatus Roizmaniibacteriota</taxon>
    </lineage>
</organism>
<dbReference type="AlphaFoldDB" id="A0A0G0AYC5"/>
<dbReference type="GO" id="GO:0004386">
    <property type="term" value="F:helicase activity"/>
    <property type="evidence" value="ECO:0007669"/>
    <property type="project" value="UniProtKB-KW"/>
</dbReference>
<dbReference type="InterPro" id="IPR012337">
    <property type="entry name" value="RNaseH-like_sf"/>
</dbReference>
<dbReference type="InterPro" id="IPR038720">
    <property type="entry name" value="YprB_RNase_H-like_dom"/>
</dbReference>
<keyword evidence="2" id="KW-0547">Nucleotide-binding</keyword>
<keyword evidence="2" id="KW-0347">Helicase</keyword>